<evidence type="ECO:0000259" key="2">
    <source>
        <dbReference type="SMART" id="SM00226"/>
    </source>
</evidence>
<dbReference type="Pfam" id="PF01451">
    <property type="entry name" value="LMWPc"/>
    <property type="match status" value="1"/>
</dbReference>
<dbReference type="Gene3D" id="3.40.50.2300">
    <property type="match status" value="1"/>
</dbReference>
<keyword evidence="3" id="KW-0378">Hydrolase</keyword>
<protein>
    <submittedName>
        <fullName evidence="3">Arsenate reductase</fullName>
        <ecNumber evidence="3">3.1.3.48</ecNumber>
    </submittedName>
</protein>
<name>E1X5G1_HALMS</name>
<dbReference type="GO" id="GO:0004725">
    <property type="term" value="F:protein tyrosine phosphatase activity"/>
    <property type="evidence" value="ECO:0007669"/>
    <property type="project" value="UniProtKB-EC"/>
</dbReference>
<accession>E1X5G1</accession>
<dbReference type="OrthoDB" id="9793058at2"/>
<dbReference type="KEGG" id="bmx:BMS_2491"/>
<keyword evidence="4" id="KW-1185">Reference proteome</keyword>
<dbReference type="InterPro" id="IPR023485">
    <property type="entry name" value="Ptyr_pPase"/>
</dbReference>
<dbReference type="EC" id="3.1.3.48" evidence="3"/>
<dbReference type="SUPFAM" id="SSF52788">
    <property type="entry name" value="Phosphotyrosine protein phosphatases I"/>
    <property type="match status" value="1"/>
</dbReference>
<proteinExistence type="predicted"/>
<feature type="domain" description="Phosphotyrosine protein phosphatase I" evidence="2">
    <location>
        <begin position="3"/>
        <end position="141"/>
    </location>
</feature>
<dbReference type="PANTHER" id="PTHR43428">
    <property type="entry name" value="ARSENATE REDUCTASE"/>
    <property type="match status" value="1"/>
</dbReference>
<evidence type="ECO:0000313" key="3">
    <source>
        <dbReference type="EMBL" id="CBW27282.1"/>
    </source>
</evidence>
<dbReference type="HOGENOM" id="CLU_071415_3_2_7"/>
<dbReference type="CDD" id="cd16345">
    <property type="entry name" value="LMWP_ArsC"/>
    <property type="match status" value="1"/>
</dbReference>
<dbReference type="InterPro" id="IPR036196">
    <property type="entry name" value="Ptyr_pPase_sf"/>
</dbReference>
<dbReference type="RefSeq" id="WP_014245059.1">
    <property type="nucleotide sequence ID" value="NC_016620.1"/>
</dbReference>
<dbReference type="PANTHER" id="PTHR43428:SF1">
    <property type="entry name" value="ARSENATE REDUCTASE"/>
    <property type="match status" value="1"/>
</dbReference>
<gene>
    <name evidence="3" type="primary">arsC</name>
    <name evidence="3" type="ordered locus">BMS_2491</name>
</gene>
<dbReference type="eggNOG" id="COG0394">
    <property type="taxonomic scope" value="Bacteria"/>
</dbReference>
<evidence type="ECO:0000256" key="1">
    <source>
        <dbReference type="ARBA" id="ARBA00022849"/>
    </source>
</evidence>
<dbReference type="STRING" id="862908.BMS_2491"/>
<keyword evidence="1" id="KW-0059">Arsenical resistance</keyword>
<evidence type="ECO:0000313" key="4">
    <source>
        <dbReference type="Proteomes" id="UP000008963"/>
    </source>
</evidence>
<dbReference type="GO" id="GO:0046685">
    <property type="term" value="P:response to arsenic-containing substance"/>
    <property type="evidence" value="ECO:0007669"/>
    <property type="project" value="UniProtKB-KW"/>
</dbReference>
<dbReference type="SMART" id="SM00226">
    <property type="entry name" value="LMWPc"/>
    <property type="match status" value="1"/>
</dbReference>
<dbReference type="PATRIC" id="fig|862908.3.peg.2376"/>
<organism evidence="3 4">
    <name type="scientific">Halobacteriovorax marinus (strain ATCC BAA-682 / DSM 15412 / SJ)</name>
    <name type="common">Bacteriovorax marinus</name>
    <dbReference type="NCBI Taxonomy" id="862908"/>
    <lineage>
        <taxon>Bacteria</taxon>
        <taxon>Pseudomonadati</taxon>
        <taxon>Bdellovibrionota</taxon>
        <taxon>Bacteriovoracia</taxon>
        <taxon>Bacteriovoracales</taxon>
        <taxon>Halobacteriovoraceae</taxon>
        <taxon>Halobacteriovorax</taxon>
    </lineage>
</organism>
<sequence length="143" mass="16256">MKKNILFLCTGNSCRSQMAEGWGKHLKGNKYNFYSAGTKKHGLNPYAVKVMNEGGVDISAHESNTTDELPDIAMDFVFTVCSDAFENCPYFPGGKIIHTGFDDPPRLTSHLKDEEEILSVYRRVRDEIRLMIDSIEKYIEEEV</sequence>
<dbReference type="AlphaFoldDB" id="E1X5G1"/>
<dbReference type="EMBL" id="FQ312005">
    <property type="protein sequence ID" value="CBW27282.1"/>
    <property type="molecule type" value="Genomic_DNA"/>
</dbReference>
<reference evidence="4" key="1">
    <citation type="journal article" date="2013" name="ISME J.">
        <title>A small predatory core genome in the divergent marine Bacteriovorax marinus SJ and the terrestrial Bdellovibrio bacteriovorus.</title>
        <authorList>
            <person name="Crossman L.C."/>
            <person name="Chen H."/>
            <person name="Cerdeno-Tarraga A.M."/>
            <person name="Brooks K."/>
            <person name="Quail M.A."/>
            <person name="Pineiro S.A."/>
            <person name="Hobley L."/>
            <person name="Sockett R.E."/>
            <person name="Bentley S.D."/>
            <person name="Parkhill J."/>
            <person name="Williams H.N."/>
            <person name="Stine O.C."/>
        </authorList>
    </citation>
    <scope>NUCLEOTIDE SEQUENCE [LARGE SCALE GENOMIC DNA]</scope>
    <source>
        <strain evidence="4">ATCC BAA-682 / DSM 15412 / SJ</strain>
    </source>
</reference>
<dbReference type="Proteomes" id="UP000008963">
    <property type="component" value="Chromosome"/>
</dbReference>